<keyword evidence="3" id="KW-1185">Reference proteome</keyword>
<evidence type="ECO:0000259" key="1">
    <source>
        <dbReference type="Pfam" id="PF08378"/>
    </source>
</evidence>
<protein>
    <submittedName>
        <fullName evidence="2">Nuclease-related domain-containing protein</fullName>
    </submittedName>
</protein>
<feature type="domain" description="NERD" evidence="1">
    <location>
        <begin position="50"/>
        <end position="154"/>
    </location>
</feature>
<dbReference type="EMBL" id="JARAWJ010000039">
    <property type="protein sequence ID" value="MDX3042580.1"/>
    <property type="molecule type" value="Genomic_DNA"/>
</dbReference>
<dbReference type="InterPro" id="IPR011528">
    <property type="entry name" value="NERD"/>
</dbReference>
<dbReference type="RefSeq" id="WP_193382885.1">
    <property type="nucleotide sequence ID" value="NZ_JABXWI010000031.1"/>
</dbReference>
<organism evidence="2 3">
    <name type="scientific">Streptomyces caniscabiei</name>
    <dbReference type="NCBI Taxonomy" id="2746961"/>
    <lineage>
        <taxon>Bacteria</taxon>
        <taxon>Bacillati</taxon>
        <taxon>Actinomycetota</taxon>
        <taxon>Actinomycetes</taxon>
        <taxon>Kitasatosporales</taxon>
        <taxon>Streptomycetaceae</taxon>
        <taxon>Streptomyces</taxon>
    </lineage>
</organism>
<sequence length="218" mass="23483">MTVYDNSAARQAAAIRAHARRAGWRWLLARLGVTSHTRRAEAQARAWEVGAKGEADTAGLLSVLEREGWRVLHDRAIPGARSANADHVLVSPGARVFVVDSKLWSARGGAAVVRPVGGRLMHGDRVDGRAIRSVRFEADMVSRALGVPVQPLIAVHRAPVAGQGFILQEVPVVPAGRLVELLRGNDGPRQAGAVHLAQLAADRLPPYVGREQGRGRRR</sequence>
<reference evidence="2 3" key="1">
    <citation type="journal article" date="2023" name="Microb. Genom.">
        <title>Mesoterricola silvestris gen. nov., sp. nov., Mesoterricola sediminis sp. nov., Geothrix oryzae sp. nov., Geothrix edaphica sp. nov., Geothrix rubra sp. nov., and Geothrix limicola sp. nov., six novel members of Acidobacteriota isolated from soils.</title>
        <authorList>
            <person name="Weisberg A.J."/>
            <person name="Pearce E."/>
            <person name="Kramer C.G."/>
            <person name="Chang J.H."/>
            <person name="Clarke C.R."/>
        </authorList>
    </citation>
    <scope>NUCLEOTIDE SEQUENCE [LARGE SCALE GENOMIC DNA]</scope>
    <source>
        <strain evidence="2 3">NE20-4-1</strain>
    </source>
</reference>
<name>A0ABU4MYI6_9ACTN</name>
<accession>A0ABU4MYI6</accession>
<evidence type="ECO:0000313" key="2">
    <source>
        <dbReference type="EMBL" id="MDX3042580.1"/>
    </source>
</evidence>
<comment type="caution">
    <text evidence="2">The sequence shown here is derived from an EMBL/GenBank/DDBJ whole genome shotgun (WGS) entry which is preliminary data.</text>
</comment>
<dbReference type="Pfam" id="PF08378">
    <property type="entry name" value="NERD"/>
    <property type="match status" value="1"/>
</dbReference>
<proteinExistence type="predicted"/>
<dbReference type="Proteomes" id="UP001282474">
    <property type="component" value="Unassembled WGS sequence"/>
</dbReference>
<gene>
    <name evidence="2" type="ORF">PV383_36165</name>
</gene>
<evidence type="ECO:0000313" key="3">
    <source>
        <dbReference type="Proteomes" id="UP001282474"/>
    </source>
</evidence>